<keyword evidence="3" id="KW-0812">Transmembrane</keyword>
<dbReference type="GeneID" id="110982104"/>
<feature type="domain" description="USP" evidence="4">
    <location>
        <begin position="185"/>
        <end position="613"/>
    </location>
</feature>
<keyword evidence="3" id="KW-0472">Membrane</keyword>
<dbReference type="InterPro" id="IPR038765">
    <property type="entry name" value="Papain-like_cys_pep_sf"/>
</dbReference>
<dbReference type="PROSITE" id="PS00973">
    <property type="entry name" value="USP_2"/>
    <property type="match status" value="1"/>
</dbReference>
<dbReference type="GO" id="GO:0016579">
    <property type="term" value="P:protein deubiquitination"/>
    <property type="evidence" value="ECO:0007669"/>
    <property type="project" value="InterPro"/>
</dbReference>
<keyword evidence="5" id="KW-1185">Reference proteome</keyword>
<dbReference type="Pfam" id="PF00443">
    <property type="entry name" value="UCH"/>
    <property type="match status" value="1"/>
</dbReference>
<dbReference type="InterPro" id="IPR050185">
    <property type="entry name" value="Ub_carboxyl-term_hydrolase"/>
</dbReference>
<dbReference type="Gene3D" id="3.90.70.10">
    <property type="entry name" value="Cysteine proteinases"/>
    <property type="match status" value="1"/>
</dbReference>
<dbReference type="CDD" id="cd02257">
    <property type="entry name" value="Peptidase_C19"/>
    <property type="match status" value="1"/>
</dbReference>
<keyword evidence="3" id="KW-1133">Transmembrane helix</keyword>
<accession>A0A8B7YTF7</accession>
<dbReference type="SUPFAM" id="SSF54001">
    <property type="entry name" value="Cysteine proteinases"/>
    <property type="match status" value="1"/>
</dbReference>
<dbReference type="RefSeq" id="XP_022095972.1">
    <property type="nucleotide sequence ID" value="XM_022240280.1"/>
</dbReference>
<evidence type="ECO:0000313" key="5">
    <source>
        <dbReference type="Proteomes" id="UP000694845"/>
    </source>
</evidence>
<evidence type="ECO:0000256" key="2">
    <source>
        <dbReference type="ARBA" id="ARBA00012759"/>
    </source>
</evidence>
<proteinExistence type="predicted"/>
<dbReference type="OrthoDB" id="292964at2759"/>
<dbReference type="EC" id="3.4.19.12" evidence="2"/>
<dbReference type="Proteomes" id="UP000694845">
    <property type="component" value="Unplaced"/>
</dbReference>
<dbReference type="InterPro" id="IPR018200">
    <property type="entry name" value="USP_CS"/>
</dbReference>
<feature type="transmembrane region" description="Helical" evidence="3">
    <location>
        <begin position="12"/>
        <end position="36"/>
    </location>
</feature>
<protein>
    <recommendedName>
        <fullName evidence="2">ubiquitinyl hydrolase 1</fullName>
        <ecNumber evidence="2">3.4.19.12</ecNumber>
    </recommendedName>
</protein>
<dbReference type="InterPro" id="IPR028889">
    <property type="entry name" value="USP"/>
</dbReference>
<dbReference type="AlphaFoldDB" id="A0A8B7YTF7"/>
<dbReference type="OMA" id="NEGQNLC"/>
<gene>
    <name evidence="6" type="primary">LOC110982104</name>
</gene>
<sequence>MELFWTTLGSLASWLTHVLIEFSLFIAVDSVVKASLPSLRDPVERSRMWFLESVVLLFIAMFMSQFSHIPYVLFILAFSTILSAVLHDRIDGQNLKTLLPSARETEPNLNNGTCMLTSLNGSAQSGKYQNFGSGRLRYHARDKISDKTQVPATTPVRMDNKGLLGNWQSYFLAVLRRKPPECQPPGLPNRGKNLCFLNAVLQCLAHVQSYGNLDQFFSEISNRSQENNFIDCYSELVANCTVGEHFSGAVLNTLPFRRAASQLCPGLIADPTRGRKQTQQDAAEFLTWLLTTLHNILRKGPCTAGFSSDSGLEKLTDKEQHCLKVECEMLLQAAQSMYDGRCVKAVKALSDLDWKHQQIHERSIISDLFSGQILELREGGKQNCVSLSIQAFNVLPVPLSGPRQVSGLVYLQDCIGDMCILTDVSVDSPSTSLASPPAGQFGNRNIDDVKLENVVNLSRPPLLSSTPTKPDALTHLPESPTSVSREFRCQTSLRYLPKCLVIQLNRFNQFGRKAKTPVSIPLRGLNLNPALFDQQVAGQPTLVSRSCMYDLAALCVHEGAQSSCYGHYVAFCLASNGHWYRMDDEIVREVNMLYECSSPTLRENAYLLFYMRRH</sequence>
<evidence type="ECO:0000313" key="6">
    <source>
        <dbReference type="RefSeq" id="XP_022095972.1"/>
    </source>
</evidence>
<dbReference type="GO" id="GO:0004843">
    <property type="term" value="F:cysteine-type deubiquitinase activity"/>
    <property type="evidence" value="ECO:0007669"/>
    <property type="project" value="UniProtKB-EC"/>
</dbReference>
<comment type="catalytic activity">
    <reaction evidence="1">
        <text>Thiol-dependent hydrolysis of ester, thioester, amide, peptide and isopeptide bonds formed by the C-terminal Gly of ubiquitin (a 76-residue protein attached to proteins as an intracellular targeting signal).</text>
        <dbReference type="EC" id="3.4.19.12"/>
    </reaction>
</comment>
<dbReference type="KEGG" id="aplc:110982104"/>
<dbReference type="InterPro" id="IPR001394">
    <property type="entry name" value="Peptidase_C19_UCH"/>
</dbReference>
<dbReference type="PROSITE" id="PS50235">
    <property type="entry name" value="USP_3"/>
    <property type="match status" value="1"/>
</dbReference>
<dbReference type="PANTHER" id="PTHR21646:SF23">
    <property type="entry name" value="UBIQUITIN CARBOXYL-TERMINAL HYDROLASE USP2"/>
    <property type="match status" value="1"/>
</dbReference>
<evidence type="ECO:0000256" key="3">
    <source>
        <dbReference type="SAM" id="Phobius"/>
    </source>
</evidence>
<evidence type="ECO:0000259" key="4">
    <source>
        <dbReference type="PROSITE" id="PS50235"/>
    </source>
</evidence>
<organism evidence="5 6">
    <name type="scientific">Acanthaster planci</name>
    <name type="common">Crown-of-thorns starfish</name>
    <dbReference type="NCBI Taxonomy" id="133434"/>
    <lineage>
        <taxon>Eukaryota</taxon>
        <taxon>Metazoa</taxon>
        <taxon>Echinodermata</taxon>
        <taxon>Eleutherozoa</taxon>
        <taxon>Asterozoa</taxon>
        <taxon>Asteroidea</taxon>
        <taxon>Valvatacea</taxon>
        <taxon>Valvatida</taxon>
        <taxon>Acanthasteridae</taxon>
        <taxon>Acanthaster</taxon>
    </lineage>
</organism>
<reference evidence="6" key="1">
    <citation type="submission" date="2025-08" db="UniProtKB">
        <authorList>
            <consortium name="RefSeq"/>
        </authorList>
    </citation>
    <scope>IDENTIFICATION</scope>
</reference>
<evidence type="ECO:0000256" key="1">
    <source>
        <dbReference type="ARBA" id="ARBA00000707"/>
    </source>
</evidence>
<name>A0A8B7YTF7_ACAPL</name>
<dbReference type="PANTHER" id="PTHR21646">
    <property type="entry name" value="UBIQUITIN CARBOXYL-TERMINAL HYDROLASE"/>
    <property type="match status" value="1"/>
</dbReference>